<evidence type="ECO:0000313" key="2">
    <source>
        <dbReference type="Proteomes" id="UP001516400"/>
    </source>
</evidence>
<dbReference type="EMBL" id="JABFTP020000083">
    <property type="protein sequence ID" value="KAL3274838.1"/>
    <property type="molecule type" value="Genomic_DNA"/>
</dbReference>
<sequence length="112" mass="12883">MRTYKSLAMQSVEGKSVNATSKQYDNAYKTLHRYVAKLKEKLDHNPNLTRAELTLDSVGYIKNRQVFTNLEEEALANYSKKAADFYYGLTPYEPRKLAYEVAMKNNKAMSDS</sequence>
<name>A0ABD2N803_9CUCU</name>
<dbReference type="AlphaFoldDB" id="A0ABD2N803"/>
<comment type="caution">
    <text evidence="1">The sequence shown here is derived from an EMBL/GenBank/DDBJ whole genome shotgun (WGS) entry which is preliminary data.</text>
</comment>
<dbReference type="Proteomes" id="UP001516400">
    <property type="component" value="Unassembled WGS sequence"/>
</dbReference>
<proteinExistence type="predicted"/>
<reference evidence="1 2" key="1">
    <citation type="journal article" date="2021" name="BMC Biol.">
        <title>Horizontally acquired antibacterial genes associated with adaptive radiation of ladybird beetles.</title>
        <authorList>
            <person name="Li H.S."/>
            <person name="Tang X.F."/>
            <person name="Huang Y.H."/>
            <person name="Xu Z.Y."/>
            <person name="Chen M.L."/>
            <person name="Du X.Y."/>
            <person name="Qiu B.Y."/>
            <person name="Chen P.T."/>
            <person name="Zhang W."/>
            <person name="Slipinski A."/>
            <person name="Escalona H.E."/>
            <person name="Waterhouse R.M."/>
            <person name="Zwick A."/>
            <person name="Pang H."/>
        </authorList>
    </citation>
    <scope>NUCLEOTIDE SEQUENCE [LARGE SCALE GENOMIC DNA]</scope>
    <source>
        <strain evidence="1">SYSU2018</strain>
    </source>
</reference>
<gene>
    <name evidence="1" type="ORF">HHI36_019621</name>
</gene>
<keyword evidence="2" id="KW-1185">Reference proteome</keyword>
<organism evidence="1 2">
    <name type="scientific">Cryptolaemus montrouzieri</name>
    <dbReference type="NCBI Taxonomy" id="559131"/>
    <lineage>
        <taxon>Eukaryota</taxon>
        <taxon>Metazoa</taxon>
        <taxon>Ecdysozoa</taxon>
        <taxon>Arthropoda</taxon>
        <taxon>Hexapoda</taxon>
        <taxon>Insecta</taxon>
        <taxon>Pterygota</taxon>
        <taxon>Neoptera</taxon>
        <taxon>Endopterygota</taxon>
        <taxon>Coleoptera</taxon>
        <taxon>Polyphaga</taxon>
        <taxon>Cucujiformia</taxon>
        <taxon>Coccinelloidea</taxon>
        <taxon>Coccinellidae</taxon>
        <taxon>Scymninae</taxon>
        <taxon>Scymnini</taxon>
        <taxon>Cryptolaemus</taxon>
    </lineage>
</organism>
<evidence type="ECO:0000313" key="1">
    <source>
        <dbReference type="EMBL" id="KAL3274838.1"/>
    </source>
</evidence>
<accession>A0ABD2N803</accession>
<protein>
    <submittedName>
        <fullName evidence="1">Uncharacterized protein</fullName>
    </submittedName>
</protein>